<evidence type="ECO:0000256" key="2">
    <source>
        <dbReference type="SAM" id="SignalP"/>
    </source>
</evidence>
<dbReference type="PATRIC" id="fig|927665.4.peg.1997"/>
<dbReference type="InterPro" id="IPR014756">
    <property type="entry name" value="Ig_E-set"/>
</dbReference>
<dbReference type="Gene3D" id="2.60.40.10">
    <property type="entry name" value="Immunoglobulins"/>
    <property type="match status" value="1"/>
</dbReference>
<dbReference type="AlphaFoldDB" id="A0A0F5JDN3"/>
<organism evidence="4 5">
    <name type="scientific">Parabacteroides goldsteinii DSM 19448 = WAL 12034</name>
    <dbReference type="NCBI Taxonomy" id="927665"/>
    <lineage>
        <taxon>Bacteria</taxon>
        <taxon>Pseudomonadati</taxon>
        <taxon>Bacteroidota</taxon>
        <taxon>Bacteroidia</taxon>
        <taxon>Bacteroidales</taxon>
        <taxon>Tannerellaceae</taxon>
        <taxon>Parabacteroides</taxon>
    </lineage>
</organism>
<dbReference type="PANTHER" id="PTHR13833">
    <property type="match status" value="1"/>
</dbReference>
<accession>A0A0F5JDN3</accession>
<dbReference type="Pfam" id="PF01436">
    <property type="entry name" value="NHL"/>
    <property type="match status" value="1"/>
</dbReference>
<dbReference type="CDD" id="cd00603">
    <property type="entry name" value="IPT_PCSR"/>
    <property type="match status" value="1"/>
</dbReference>
<dbReference type="InterPro" id="IPR011042">
    <property type="entry name" value="6-blade_b-propeller_TolB-like"/>
</dbReference>
<dbReference type="InterPro" id="IPR002909">
    <property type="entry name" value="IPT_dom"/>
</dbReference>
<evidence type="ECO:0000259" key="3">
    <source>
        <dbReference type="SMART" id="SM00429"/>
    </source>
</evidence>
<comment type="caution">
    <text evidence="4">The sequence shown here is derived from an EMBL/GenBank/DDBJ whole genome shotgun (WGS) entry which is preliminary data.</text>
</comment>
<dbReference type="PROSITE" id="PS51257">
    <property type="entry name" value="PROKAR_LIPOPROTEIN"/>
    <property type="match status" value="1"/>
</dbReference>
<dbReference type="EMBL" id="AQHV01000011">
    <property type="protein sequence ID" value="KKB55976.1"/>
    <property type="molecule type" value="Genomic_DNA"/>
</dbReference>
<protein>
    <recommendedName>
        <fullName evidence="3">IPT/TIG domain-containing protein</fullName>
    </recommendedName>
</protein>
<dbReference type="Gene3D" id="2.120.10.30">
    <property type="entry name" value="TolB, C-terminal domain"/>
    <property type="match status" value="1"/>
</dbReference>
<dbReference type="HOGENOM" id="CLU_035704_1_0_10"/>
<gene>
    <name evidence="4" type="ORF">HMPREF1535_01949</name>
</gene>
<dbReference type="InterPro" id="IPR001258">
    <property type="entry name" value="NHL_repeat"/>
</dbReference>
<dbReference type="SUPFAM" id="SSF63825">
    <property type="entry name" value="YWTD domain"/>
    <property type="match status" value="1"/>
</dbReference>
<feature type="domain" description="IPT/TIG" evidence="3">
    <location>
        <begin position="43"/>
        <end position="136"/>
    </location>
</feature>
<dbReference type="Pfam" id="PF01833">
    <property type="entry name" value="TIG"/>
    <property type="match status" value="1"/>
</dbReference>
<evidence type="ECO:0000313" key="4">
    <source>
        <dbReference type="EMBL" id="KKB55976.1"/>
    </source>
</evidence>
<evidence type="ECO:0000313" key="5">
    <source>
        <dbReference type="Proteomes" id="UP000033047"/>
    </source>
</evidence>
<evidence type="ECO:0000256" key="1">
    <source>
        <dbReference type="ARBA" id="ARBA00022737"/>
    </source>
</evidence>
<dbReference type="PANTHER" id="PTHR13833:SF71">
    <property type="entry name" value="NHL DOMAIN-CONTAINING PROTEIN"/>
    <property type="match status" value="1"/>
</dbReference>
<keyword evidence="2" id="KW-0732">Signal</keyword>
<proteinExistence type="predicted"/>
<dbReference type="RefSeq" id="WP_046145973.1">
    <property type="nucleotide sequence ID" value="NZ_KQ033912.1"/>
</dbReference>
<dbReference type="InterPro" id="IPR013783">
    <property type="entry name" value="Ig-like_fold"/>
</dbReference>
<dbReference type="SMART" id="SM00429">
    <property type="entry name" value="IPT"/>
    <property type="match status" value="1"/>
</dbReference>
<feature type="signal peptide" evidence="2">
    <location>
        <begin position="1"/>
        <end position="25"/>
    </location>
</feature>
<keyword evidence="1" id="KW-0677">Repeat</keyword>
<name>A0A0F5JDN3_9BACT</name>
<feature type="chain" id="PRO_5002489716" description="IPT/TIG domain-containing protein" evidence="2">
    <location>
        <begin position="26"/>
        <end position="457"/>
    </location>
</feature>
<dbReference type="SUPFAM" id="SSF81296">
    <property type="entry name" value="E set domains"/>
    <property type="match status" value="1"/>
</dbReference>
<dbReference type="Proteomes" id="UP000033047">
    <property type="component" value="Unassembled WGS sequence"/>
</dbReference>
<sequence length="457" mass="50480">MKTSKINVTLFYLFTAFLFIGGLTACNDDNSSSEDNPYSPDKPLVVSSIGPEKGGIGTRVVVSGSNFGNDISKVKLFFNQKEALILKVQNNAIYAMVPKQPGEHSTIKVAVEDGVNSDGSPKYREETLKDKLFKYNIKATVTTVAGQLDVKTAKDGPALEGSFGRPVMLAVDDEGTVLIADDGGKMVRMLSIQDNKLSTVLSGMHEPWQCSFNLDFTNYYVLERRTSMRPLLFYGLYKSSNWQEAEAYYDQKNDKGDYIAGAMDYFGLAADNDYVFLLSSSGKRLIRVSIATKKVELIGENLNMDSWAHIAYNKKNGYLYITSEAWGRLYRLNPYHTPAGHSTPWITQNEIEHIVGTGKGAAKEGNGKAAQLGEIEGMTADQEGNVYLADYTNHVIWKVDEEFNATIFAGVPGESGYKDGKPQEALFNKPYDVAATPDGILYVADTYNYLIRCIAIQ</sequence>
<dbReference type="STRING" id="927665.HMPREF1535_01949"/>
<reference evidence="4 5" key="1">
    <citation type="submission" date="2013-04" db="EMBL/GenBank/DDBJ databases">
        <title>The Genome Sequence of Parabacteroides goldsteinii DSM 19448.</title>
        <authorList>
            <consortium name="The Broad Institute Genomics Platform"/>
            <person name="Earl A."/>
            <person name="Ward D."/>
            <person name="Feldgarden M."/>
            <person name="Gevers D."/>
            <person name="Martens E."/>
            <person name="Sakamoto M."/>
            <person name="Benno Y."/>
            <person name="Song Y."/>
            <person name="Liu C."/>
            <person name="Lee J."/>
            <person name="Bolanos M."/>
            <person name="Vaisanen M.L."/>
            <person name="Finegold S.M."/>
            <person name="Walker B."/>
            <person name="Young S."/>
            <person name="Zeng Q."/>
            <person name="Gargeya S."/>
            <person name="Fitzgerald M."/>
            <person name="Haas B."/>
            <person name="Abouelleil A."/>
            <person name="Allen A.W."/>
            <person name="Alvarado L."/>
            <person name="Arachchi H.M."/>
            <person name="Berlin A.M."/>
            <person name="Chapman S.B."/>
            <person name="Gainer-Dewar J."/>
            <person name="Goldberg J."/>
            <person name="Griggs A."/>
            <person name="Gujja S."/>
            <person name="Hansen M."/>
            <person name="Howarth C."/>
            <person name="Imamovic A."/>
            <person name="Ireland A."/>
            <person name="Larimer J."/>
            <person name="McCowan C."/>
            <person name="Murphy C."/>
            <person name="Pearson M."/>
            <person name="Poon T.W."/>
            <person name="Priest M."/>
            <person name="Roberts A."/>
            <person name="Saif S."/>
            <person name="Shea T."/>
            <person name="Sisk P."/>
            <person name="Sykes S."/>
            <person name="Wortman J."/>
            <person name="Nusbaum C."/>
            <person name="Birren B."/>
        </authorList>
    </citation>
    <scope>NUCLEOTIDE SEQUENCE [LARGE SCALE GENOMIC DNA]</scope>
    <source>
        <strain evidence="4 5">DSM 19448</strain>
    </source>
</reference>